<keyword evidence="1" id="KW-0223">Dioxygenase</keyword>
<dbReference type="InterPro" id="IPR013096">
    <property type="entry name" value="Cupin_2"/>
</dbReference>
<feature type="domain" description="Cupin type-2" evidence="3">
    <location>
        <begin position="95"/>
        <end position="162"/>
    </location>
</feature>
<comment type="caution">
    <text evidence="4">The sequence shown here is derived from an EMBL/GenBank/DDBJ whole genome shotgun (WGS) entry which is preliminary data.</text>
</comment>
<name>A0ABU9R2Z5_9BURK</name>
<dbReference type="InterPro" id="IPR014710">
    <property type="entry name" value="RmlC-like_jellyroll"/>
</dbReference>
<evidence type="ECO:0000259" key="3">
    <source>
        <dbReference type="Pfam" id="PF07883"/>
    </source>
</evidence>
<evidence type="ECO:0000256" key="1">
    <source>
        <dbReference type="ARBA" id="ARBA00022964"/>
    </source>
</evidence>
<dbReference type="SUPFAM" id="SSF51182">
    <property type="entry name" value="RmlC-like cupins"/>
    <property type="match status" value="1"/>
</dbReference>
<dbReference type="InterPro" id="IPR047183">
    <property type="entry name" value="GDO-like"/>
</dbReference>
<dbReference type="Pfam" id="PF07883">
    <property type="entry name" value="Cupin_2"/>
    <property type="match status" value="2"/>
</dbReference>
<dbReference type="CDD" id="cd02216">
    <property type="entry name" value="cupin_GDO-like_N"/>
    <property type="match status" value="1"/>
</dbReference>
<dbReference type="RefSeq" id="WP_342958993.1">
    <property type="nucleotide sequence ID" value="NZ_JAZHFZ010000010.1"/>
</dbReference>
<dbReference type="PANTHER" id="PTHR41517:SF1">
    <property type="entry name" value="CUPIN"/>
    <property type="match status" value="1"/>
</dbReference>
<evidence type="ECO:0000313" key="5">
    <source>
        <dbReference type="Proteomes" id="UP001481677"/>
    </source>
</evidence>
<accession>A0ABU9R2Z5</accession>
<feature type="domain" description="Cupin type-2" evidence="3">
    <location>
        <begin position="263"/>
        <end position="329"/>
    </location>
</feature>
<keyword evidence="5" id="KW-1185">Reference proteome</keyword>
<protein>
    <submittedName>
        <fullName evidence="4">Cupin domain-containing protein</fullName>
    </submittedName>
</protein>
<evidence type="ECO:0000313" key="4">
    <source>
        <dbReference type="EMBL" id="MEM5341424.1"/>
    </source>
</evidence>
<dbReference type="Gene3D" id="2.60.120.10">
    <property type="entry name" value="Jelly Rolls"/>
    <property type="match status" value="1"/>
</dbReference>
<sequence length="351" mass="39039">MSEAVMSDTAQREALAEELNRFNCRVAQPTDGPLFTRTPQSAMKPAHWKANDLERLLEKIGAKLKLEAGGQRRTLRLANEGLPFGTTPTFWASIQYILPGEIATAHRHTASALRFIMKGRGADTIVDGERYEMNEGDLVLTPAWTWHDHEHKGDEPMIWLDVLDISLVRSMHATFFEGSEEPRQKISDLPDRSYRLYGSGLMRPLNEASKPALNPLLVYGAERAQEALRLASALPPDPFDDTALEYLNPLTGDSALPTIGTVLQSLRPGMHTKAHRHTGSVVYYVMRGNGATIVDGTTFEWGAGDFMAIPPWSVHEHINRSDDTPAMLFQVNDIPAMKKLGLYREEAVPNA</sequence>
<reference evidence="4 5" key="1">
    <citation type="submission" date="2024-01" db="EMBL/GenBank/DDBJ databases">
        <title>The diversity of rhizobia nodulating Mimosa spp. in eleven states of Brazil covering several biomes is determined by host plant, location, and edaphic factors.</title>
        <authorList>
            <person name="Rouws L."/>
            <person name="Barauna A."/>
            <person name="Beukes C."/>
            <person name="De Faria S.M."/>
            <person name="Gross E."/>
            <person name="Dos Reis Junior F.B."/>
            <person name="Simon M."/>
            <person name="Maluk M."/>
            <person name="Odee D.W."/>
            <person name="Kenicer G."/>
            <person name="Young J.P.W."/>
            <person name="Reis V.M."/>
            <person name="Zilli J."/>
            <person name="James E.K."/>
        </authorList>
    </citation>
    <scope>NUCLEOTIDE SEQUENCE [LARGE SCALE GENOMIC DNA]</scope>
    <source>
        <strain evidence="4 5">JPY530</strain>
    </source>
</reference>
<keyword evidence="2" id="KW-0560">Oxidoreductase</keyword>
<dbReference type="Proteomes" id="UP001481677">
    <property type="component" value="Unassembled WGS sequence"/>
</dbReference>
<dbReference type="CDD" id="cd06992">
    <property type="entry name" value="cupin_GDO-like_C"/>
    <property type="match status" value="1"/>
</dbReference>
<dbReference type="PANTHER" id="PTHR41517">
    <property type="entry name" value="1,2-DIOXYGENASE PROTEIN-RELATED"/>
    <property type="match status" value="1"/>
</dbReference>
<evidence type="ECO:0000256" key="2">
    <source>
        <dbReference type="ARBA" id="ARBA00023002"/>
    </source>
</evidence>
<dbReference type="EMBL" id="JAZHGA010000011">
    <property type="protein sequence ID" value="MEM5341424.1"/>
    <property type="molecule type" value="Genomic_DNA"/>
</dbReference>
<gene>
    <name evidence="4" type="ORF">V4C56_17590</name>
</gene>
<proteinExistence type="predicted"/>
<organism evidence="4 5">
    <name type="scientific">Paraburkholderia azotifigens</name>
    <dbReference type="NCBI Taxonomy" id="2057004"/>
    <lineage>
        <taxon>Bacteria</taxon>
        <taxon>Pseudomonadati</taxon>
        <taxon>Pseudomonadota</taxon>
        <taxon>Betaproteobacteria</taxon>
        <taxon>Burkholderiales</taxon>
        <taxon>Burkholderiaceae</taxon>
        <taxon>Paraburkholderia</taxon>
    </lineage>
</organism>
<dbReference type="InterPro" id="IPR011051">
    <property type="entry name" value="RmlC_Cupin_sf"/>
</dbReference>